<organism evidence="1 2">
    <name type="scientific">Sphingomonas endophytica</name>
    <dbReference type="NCBI Taxonomy" id="869719"/>
    <lineage>
        <taxon>Bacteria</taxon>
        <taxon>Pseudomonadati</taxon>
        <taxon>Pseudomonadota</taxon>
        <taxon>Alphaproteobacteria</taxon>
        <taxon>Sphingomonadales</taxon>
        <taxon>Sphingomonadaceae</taxon>
        <taxon>Sphingomonas</taxon>
    </lineage>
</organism>
<name>A0A147I869_9SPHN</name>
<evidence type="ECO:0000313" key="2">
    <source>
        <dbReference type="Proteomes" id="UP000074310"/>
    </source>
</evidence>
<keyword evidence="2" id="KW-1185">Reference proteome</keyword>
<proteinExistence type="predicted"/>
<sequence length="136" mass="14884">MGLGSLFGFGRAERRLDSIEEAITAVAEALPGFHAFDATIGADRCAALTIDTTGRIAAVQVCGRKVRARELMWSMLRATPVGILIEMRDRHLDGLLLQGVSAVDVRRLGMPPLMQRERARITAPEWMANIVEPEDA</sequence>
<dbReference type="Proteomes" id="UP000074310">
    <property type="component" value="Unassembled WGS sequence"/>
</dbReference>
<reference evidence="1 2" key="1">
    <citation type="journal article" date="2016" name="Front. Microbiol.">
        <title>Genomic Resource of Rice Seed Associated Bacteria.</title>
        <authorList>
            <person name="Midha S."/>
            <person name="Bansal K."/>
            <person name="Sharma S."/>
            <person name="Kumar N."/>
            <person name="Patil P.P."/>
            <person name="Chaudhry V."/>
            <person name="Patil P.B."/>
        </authorList>
    </citation>
    <scope>NUCLEOTIDE SEQUENCE [LARGE SCALE GENOMIC DNA]</scope>
    <source>
        <strain evidence="1 2">NS334</strain>
    </source>
</reference>
<dbReference type="PATRIC" id="fig|869719.3.peg.3417"/>
<accession>A0A147I869</accession>
<dbReference type="OrthoDB" id="7585591at2"/>
<dbReference type="EMBL" id="LDTB01000008">
    <property type="protein sequence ID" value="KTT75328.1"/>
    <property type="molecule type" value="Genomic_DNA"/>
</dbReference>
<comment type="caution">
    <text evidence="1">The sequence shown here is derived from an EMBL/GenBank/DDBJ whole genome shotgun (WGS) entry which is preliminary data.</text>
</comment>
<gene>
    <name evidence="1" type="ORF">NS334_03510</name>
</gene>
<dbReference type="RefSeq" id="WP_058754576.1">
    <property type="nucleotide sequence ID" value="NZ_LDTB01000008.1"/>
</dbReference>
<evidence type="ECO:0000313" key="1">
    <source>
        <dbReference type="EMBL" id="KTT75328.1"/>
    </source>
</evidence>
<protein>
    <submittedName>
        <fullName evidence="1">Uncharacterized protein</fullName>
    </submittedName>
</protein>
<dbReference type="AlphaFoldDB" id="A0A147I869"/>